<keyword evidence="9 13" id="KW-0067">ATP-binding</keyword>
<comment type="pathway">
    <text evidence="13">Lipid metabolism; malonyl-CoA biosynthesis; malonyl-CoA from acetyl-CoA: step 1/1.</text>
</comment>
<dbReference type="GeneID" id="82320520"/>
<dbReference type="GO" id="GO:0008270">
    <property type="term" value="F:zinc ion binding"/>
    <property type="evidence" value="ECO:0007669"/>
    <property type="project" value="UniProtKB-UniRule"/>
</dbReference>
<evidence type="ECO:0000259" key="15">
    <source>
        <dbReference type="PROSITE" id="PS50980"/>
    </source>
</evidence>
<dbReference type="Pfam" id="PF17848">
    <property type="entry name" value="Zn_ribbon_ACC"/>
    <property type="match status" value="1"/>
</dbReference>
<dbReference type="STRING" id="425400.LS65_08010"/>
<evidence type="ECO:0000256" key="7">
    <source>
        <dbReference type="ARBA" id="ARBA00022832"/>
    </source>
</evidence>
<dbReference type="HAMAP" id="MF_01395">
    <property type="entry name" value="AcetylCoA_CT_beta"/>
    <property type="match status" value="1"/>
</dbReference>
<reference evidence="16 17" key="1">
    <citation type="journal article" date="2014" name="Genome Announc.">
        <title>Draft genome sequences of eight enterohepatic helicobacter species isolated from both laboratory and wild rodents.</title>
        <authorList>
            <person name="Sheh A."/>
            <person name="Shen Z."/>
            <person name="Fox J.G."/>
        </authorList>
    </citation>
    <scope>NUCLEOTIDE SEQUENCE [LARGE SCALE GENOMIC DNA]</scope>
    <source>
        <strain evidence="16 17">MIT 01-6451</strain>
    </source>
</reference>
<evidence type="ECO:0000256" key="13">
    <source>
        <dbReference type="HAMAP-Rule" id="MF_01395"/>
    </source>
</evidence>
<proteinExistence type="inferred from homology"/>
<feature type="binding site" evidence="13">
    <location>
        <position position="53"/>
    </location>
    <ligand>
        <name>Zn(2+)</name>
        <dbReference type="ChEBI" id="CHEBI:29105"/>
    </ligand>
</feature>
<evidence type="ECO:0000256" key="1">
    <source>
        <dbReference type="ARBA" id="ARBA00004496"/>
    </source>
</evidence>
<dbReference type="PROSITE" id="PS50980">
    <property type="entry name" value="COA_CT_NTER"/>
    <property type="match status" value="1"/>
</dbReference>
<comment type="similarity">
    <text evidence="13">Belongs to the AccD/PCCB family.</text>
</comment>
<dbReference type="GO" id="GO:0003989">
    <property type="term" value="F:acetyl-CoA carboxylase activity"/>
    <property type="evidence" value="ECO:0007669"/>
    <property type="project" value="InterPro"/>
</dbReference>
<protein>
    <recommendedName>
        <fullName evidence="13">Acetyl-coenzyme A carboxylase carboxyl transferase subunit beta</fullName>
        <shortName evidence="13">ACCase subunit beta</shortName>
        <shortName evidence="13">Acetyl-CoA carboxylase carboxyltransferase subunit beta</shortName>
        <ecNumber evidence="13">2.1.3.15</ecNumber>
    </recommendedName>
</protein>
<keyword evidence="5 13" id="KW-0547">Nucleotide-binding</keyword>
<dbReference type="GO" id="GO:0006633">
    <property type="term" value="P:fatty acid biosynthetic process"/>
    <property type="evidence" value="ECO:0007669"/>
    <property type="project" value="UniProtKB-KW"/>
</dbReference>
<keyword evidence="8 13" id="KW-0862">Zinc</keyword>
<evidence type="ECO:0000313" key="17">
    <source>
        <dbReference type="Proteomes" id="UP000029707"/>
    </source>
</evidence>
<dbReference type="PANTHER" id="PTHR42995:SF5">
    <property type="entry name" value="ACETYL-COENZYME A CARBOXYLASE CARBOXYL TRANSFERASE SUBUNIT BETA, CHLOROPLASTIC"/>
    <property type="match status" value="1"/>
</dbReference>
<keyword evidence="17" id="KW-1185">Reference proteome</keyword>
<keyword evidence="10 13" id="KW-0443">Lipid metabolism</keyword>
<dbReference type="InterPro" id="IPR034733">
    <property type="entry name" value="AcCoA_carboxyl_beta"/>
</dbReference>
<dbReference type="InterPro" id="IPR011762">
    <property type="entry name" value="COA_CT_N"/>
</dbReference>
<comment type="function">
    <text evidence="12 13">Component of the acetyl coenzyme A carboxylase (ACC) complex. Biotin carboxylase (BC) catalyzes the carboxylation of biotin on its carrier protein (BCCP) and then the CO(2) group is transferred by the transcarboxylase to acetyl-CoA to form malonyl-CoA.</text>
</comment>
<dbReference type="Pfam" id="PF01039">
    <property type="entry name" value="Carboxyl_trans"/>
    <property type="match status" value="1"/>
</dbReference>
<keyword evidence="3 13" id="KW-0808">Transferase</keyword>
<evidence type="ECO:0000256" key="9">
    <source>
        <dbReference type="ARBA" id="ARBA00022840"/>
    </source>
</evidence>
<keyword evidence="11 13" id="KW-0275">Fatty acid biosynthesis</keyword>
<keyword evidence="4 13" id="KW-0479">Metal-binding</keyword>
<evidence type="ECO:0000256" key="11">
    <source>
        <dbReference type="ARBA" id="ARBA00023160"/>
    </source>
</evidence>
<keyword evidence="16" id="KW-0436">Ligase</keyword>
<dbReference type="Proteomes" id="UP000029707">
    <property type="component" value="Unassembled WGS sequence"/>
</dbReference>
<evidence type="ECO:0000256" key="8">
    <source>
        <dbReference type="ARBA" id="ARBA00022833"/>
    </source>
</evidence>
<evidence type="ECO:0000256" key="5">
    <source>
        <dbReference type="ARBA" id="ARBA00022741"/>
    </source>
</evidence>
<keyword evidence="6 13" id="KW-0863">Zinc-finger</keyword>
<dbReference type="SUPFAM" id="SSF52096">
    <property type="entry name" value="ClpP/crotonase"/>
    <property type="match status" value="1"/>
</dbReference>
<dbReference type="PRINTS" id="PR01070">
    <property type="entry name" value="ACCCTRFRASEB"/>
</dbReference>
<keyword evidence="13" id="KW-0963">Cytoplasm</keyword>
<comment type="subcellular location">
    <subcellularLocation>
        <location evidence="1 13">Cytoplasm</location>
    </subcellularLocation>
</comment>
<feature type="binding site" evidence="13">
    <location>
        <position position="34"/>
    </location>
    <ligand>
        <name>Zn(2+)</name>
        <dbReference type="ChEBI" id="CHEBI:29105"/>
    </ligand>
</feature>
<feature type="region of interest" description="Disordered" evidence="14">
    <location>
        <begin position="1"/>
        <end position="25"/>
    </location>
</feature>
<evidence type="ECO:0000256" key="4">
    <source>
        <dbReference type="ARBA" id="ARBA00022723"/>
    </source>
</evidence>
<evidence type="ECO:0000256" key="14">
    <source>
        <dbReference type="SAM" id="MobiDB-lite"/>
    </source>
</evidence>
<dbReference type="InterPro" id="IPR000438">
    <property type="entry name" value="Acetyl_CoA_COase_Trfase_b_su"/>
</dbReference>
<feature type="binding site" evidence="13">
    <location>
        <position position="37"/>
    </location>
    <ligand>
        <name>Zn(2+)</name>
        <dbReference type="ChEBI" id="CHEBI:29105"/>
    </ligand>
</feature>
<evidence type="ECO:0000256" key="3">
    <source>
        <dbReference type="ARBA" id="ARBA00022679"/>
    </source>
</evidence>
<dbReference type="AlphaFoldDB" id="A0A4U8TQ17"/>
<gene>
    <name evidence="13 16" type="primary">accD</name>
    <name evidence="16" type="ORF">LS65_001990</name>
</gene>
<dbReference type="EMBL" id="JRMQ02000002">
    <property type="protein sequence ID" value="TLE02721.1"/>
    <property type="molecule type" value="Genomic_DNA"/>
</dbReference>
<dbReference type="EC" id="2.1.3.15" evidence="13"/>
<evidence type="ECO:0000256" key="6">
    <source>
        <dbReference type="ARBA" id="ARBA00022771"/>
    </source>
</evidence>
<name>A0A4U8TQ17_9HELI</name>
<feature type="zinc finger region" description="C4-type" evidence="13">
    <location>
        <begin position="34"/>
        <end position="56"/>
    </location>
</feature>
<evidence type="ECO:0000256" key="2">
    <source>
        <dbReference type="ARBA" id="ARBA00022516"/>
    </source>
</evidence>
<sequence>MGLGDFFKNKKDEKENKKDDTQKADTPPNHWLKCPSCNALMYYKEVFSQSHICPKCNYHFRISTKERLEMLCDKDSFVEFDKDLRPIDPLEFVDKKSYKKRIQENEEKTGRASAAIAGETLIGGVGMQLVLFDFAFMGGSLGSVEGEKIVRAIDRAIAKKQTLVILSTSGGARMQESTFSLMQMAKTSAALNKLSDAGLPFISVLLDPTFGGVSASFAFLGDIIIAEPGAIIGFAGPRVIKQTIGADLPEGFQTAEFLLEHGLIDMVVHRKDLKKTLSDISKMLNPHYANQHLFYN</sequence>
<dbReference type="Gene3D" id="3.90.226.10">
    <property type="entry name" value="2-enoyl-CoA Hydratase, Chain A, domain 1"/>
    <property type="match status" value="1"/>
</dbReference>
<feature type="domain" description="CoA carboxyltransferase N-terminal" evidence="15">
    <location>
        <begin position="30"/>
        <end position="296"/>
    </location>
</feature>
<comment type="catalytic activity">
    <reaction evidence="13">
        <text>N(6)-carboxybiotinyl-L-lysyl-[protein] + acetyl-CoA = N(6)-biotinyl-L-lysyl-[protein] + malonyl-CoA</text>
        <dbReference type="Rhea" id="RHEA:54728"/>
        <dbReference type="Rhea" id="RHEA-COMP:10505"/>
        <dbReference type="Rhea" id="RHEA-COMP:10506"/>
        <dbReference type="ChEBI" id="CHEBI:57288"/>
        <dbReference type="ChEBI" id="CHEBI:57384"/>
        <dbReference type="ChEBI" id="CHEBI:83144"/>
        <dbReference type="ChEBI" id="CHEBI:83145"/>
        <dbReference type="EC" id="2.1.3.15"/>
    </reaction>
</comment>
<keyword evidence="7 13" id="KW-0276">Fatty acid metabolism</keyword>
<dbReference type="UniPathway" id="UPA00655">
    <property type="reaction ID" value="UER00711"/>
</dbReference>
<evidence type="ECO:0000313" key="16">
    <source>
        <dbReference type="EMBL" id="TLE02721.1"/>
    </source>
</evidence>
<accession>A0A4U8TQ17</accession>
<dbReference type="PANTHER" id="PTHR42995">
    <property type="entry name" value="ACETYL-COENZYME A CARBOXYLASE CARBOXYL TRANSFERASE SUBUNIT BETA, CHLOROPLASTIC"/>
    <property type="match status" value="1"/>
</dbReference>
<evidence type="ECO:0000256" key="12">
    <source>
        <dbReference type="ARBA" id="ARBA00025280"/>
    </source>
</evidence>
<evidence type="ECO:0000256" key="10">
    <source>
        <dbReference type="ARBA" id="ARBA00023098"/>
    </source>
</evidence>
<organism evidence="16 17">
    <name type="scientific">Helicobacter japonicus</name>
    <dbReference type="NCBI Taxonomy" id="425400"/>
    <lineage>
        <taxon>Bacteria</taxon>
        <taxon>Pseudomonadati</taxon>
        <taxon>Campylobacterota</taxon>
        <taxon>Epsilonproteobacteria</taxon>
        <taxon>Campylobacterales</taxon>
        <taxon>Helicobacteraceae</taxon>
        <taxon>Helicobacter</taxon>
    </lineage>
</organism>
<dbReference type="GO" id="GO:2001295">
    <property type="term" value="P:malonyl-CoA biosynthetic process"/>
    <property type="evidence" value="ECO:0007669"/>
    <property type="project" value="UniProtKB-UniRule"/>
</dbReference>
<keyword evidence="2 13" id="KW-0444">Lipid biosynthesis</keyword>
<dbReference type="GO" id="GO:0005524">
    <property type="term" value="F:ATP binding"/>
    <property type="evidence" value="ECO:0007669"/>
    <property type="project" value="UniProtKB-KW"/>
</dbReference>
<feature type="compositionally biased region" description="Basic and acidic residues" evidence="14">
    <location>
        <begin position="7"/>
        <end position="23"/>
    </location>
</feature>
<dbReference type="InterPro" id="IPR029045">
    <property type="entry name" value="ClpP/crotonase-like_dom_sf"/>
</dbReference>
<dbReference type="NCBIfam" id="TIGR00515">
    <property type="entry name" value="accD"/>
    <property type="match status" value="1"/>
</dbReference>
<comment type="subunit">
    <text evidence="13">Acetyl-CoA carboxylase is a heterohexamer composed of biotin carboxyl carrier protein (AccB), biotin carboxylase (AccC) and two subunits each of ACCase subunit alpha (AccA) and ACCase subunit beta (AccD).</text>
</comment>
<dbReference type="GO" id="GO:0009329">
    <property type="term" value="C:acetate CoA-transferase complex"/>
    <property type="evidence" value="ECO:0007669"/>
    <property type="project" value="TreeGrafter"/>
</dbReference>
<dbReference type="RefSeq" id="WP_034362906.1">
    <property type="nucleotide sequence ID" value="NZ_CAJUDB010000001.1"/>
</dbReference>
<dbReference type="OrthoDB" id="9772975at2"/>
<comment type="caution">
    <text evidence="16">The sequence shown here is derived from an EMBL/GenBank/DDBJ whole genome shotgun (WGS) entry which is preliminary data.</text>
</comment>
<dbReference type="InterPro" id="IPR041010">
    <property type="entry name" value="Znf-ACC"/>
</dbReference>
<comment type="cofactor">
    <cofactor evidence="13">
        <name>Zn(2+)</name>
        <dbReference type="ChEBI" id="CHEBI:29105"/>
    </cofactor>
    <text evidence="13">Binds 1 zinc ion per subunit.</text>
</comment>
<dbReference type="GO" id="GO:0016743">
    <property type="term" value="F:carboxyl- or carbamoyltransferase activity"/>
    <property type="evidence" value="ECO:0007669"/>
    <property type="project" value="UniProtKB-UniRule"/>
</dbReference>
<feature type="binding site" evidence="13">
    <location>
        <position position="56"/>
    </location>
    <ligand>
        <name>Zn(2+)</name>
        <dbReference type="ChEBI" id="CHEBI:29105"/>
    </ligand>
</feature>